<keyword evidence="3" id="KW-1185">Reference proteome</keyword>
<sequence>MSEVTIAIFLSDSDARLYKPYKISESTDLRLAFIPTDIRCQYLDLIKSFQQYGTKFVLKRPSLSFIENIFLMTFTKKVWLATLLVLIIFGCVLYFLLNW</sequence>
<evidence type="ECO:0000256" key="1">
    <source>
        <dbReference type="SAM" id="Phobius"/>
    </source>
</evidence>
<keyword evidence="1" id="KW-0472">Membrane</keyword>
<dbReference type="OrthoDB" id="6117597at2759"/>
<gene>
    <name evidence="2" type="ORF">CALMAC_LOCUS6249</name>
</gene>
<evidence type="ECO:0000313" key="2">
    <source>
        <dbReference type="EMBL" id="VEN42925.1"/>
    </source>
</evidence>
<dbReference type="EMBL" id="CAACVG010006980">
    <property type="protein sequence ID" value="VEN42925.1"/>
    <property type="molecule type" value="Genomic_DNA"/>
</dbReference>
<keyword evidence="1" id="KW-1133">Transmembrane helix</keyword>
<keyword evidence="1" id="KW-0812">Transmembrane</keyword>
<dbReference type="AlphaFoldDB" id="A0A653C4Y3"/>
<protein>
    <submittedName>
        <fullName evidence="2">Uncharacterized protein</fullName>
    </submittedName>
</protein>
<evidence type="ECO:0000313" key="3">
    <source>
        <dbReference type="Proteomes" id="UP000410492"/>
    </source>
</evidence>
<accession>A0A653C4Y3</accession>
<feature type="non-terminal residue" evidence="2">
    <location>
        <position position="99"/>
    </location>
</feature>
<name>A0A653C4Y3_CALMS</name>
<organism evidence="2 3">
    <name type="scientific">Callosobruchus maculatus</name>
    <name type="common">Southern cowpea weevil</name>
    <name type="synonym">Pulse bruchid</name>
    <dbReference type="NCBI Taxonomy" id="64391"/>
    <lineage>
        <taxon>Eukaryota</taxon>
        <taxon>Metazoa</taxon>
        <taxon>Ecdysozoa</taxon>
        <taxon>Arthropoda</taxon>
        <taxon>Hexapoda</taxon>
        <taxon>Insecta</taxon>
        <taxon>Pterygota</taxon>
        <taxon>Neoptera</taxon>
        <taxon>Endopterygota</taxon>
        <taxon>Coleoptera</taxon>
        <taxon>Polyphaga</taxon>
        <taxon>Cucujiformia</taxon>
        <taxon>Chrysomeloidea</taxon>
        <taxon>Chrysomelidae</taxon>
        <taxon>Bruchinae</taxon>
        <taxon>Bruchini</taxon>
        <taxon>Callosobruchus</taxon>
    </lineage>
</organism>
<proteinExistence type="predicted"/>
<reference evidence="2 3" key="1">
    <citation type="submission" date="2019-01" db="EMBL/GenBank/DDBJ databases">
        <authorList>
            <person name="Sayadi A."/>
        </authorList>
    </citation>
    <scope>NUCLEOTIDE SEQUENCE [LARGE SCALE GENOMIC DNA]</scope>
</reference>
<feature type="transmembrane region" description="Helical" evidence="1">
    <location>
        <begin position="78"/>
        <end position="97"/>
    </location>
</feature>
<dbReference type="Proteomes" id="UP000410492">
    <property type="component" value="Unassembled WGS sequence"/>
</dbReference>